<dbReference type="EMBL" id="JAUYZG010000012">
    <property type="protein sequence ID" value="KAK2892498.1"/>
    <property type="molecule type" value="Genomic_DNA"/>
</dbReference>
<dbReference type="SMART" id="SM00020">
    <property type="entry name" value="Tryp_SPc"/>
    <property type="match status" value="1"/>
</dbReference>
<dbReference type="GO" id="GO:0004252">
    <property type="term" value="F:serine-type endopeptidase activity"/>
    <property type="evidence" value="ECO:0007669"/>
    <property type="project" value="InterPro"/>
</dbReference>
<evidence type="ECO:0000256" key="3">
    <source>
        <dbReference type="SAM" id="Phobius"/>
    </source>
</evidence>
<proteinExistence type="inferred from homology"/>
<dbReference type="AlphaFoldDB" id="A0AA88PUM4"/>
<evidence type="ECO:0000259" key="4">
    <source>
        <dbReference type="PROSITE" id="PS50240"/>
    </source>
</evidence>
<protein>
    <recommendedName>
        <fullName evidence="4">Peptidase S1 domain-containing protein</fullName>
    </recommendedName>
</protein>
<keyword evidence="3" id="KW-1133">Transmembrane helix</keyword>
<comment type="similarity">
    <text evidence="2">Belongs to the peptidase S1 family. CLIP subfamily.</text>
</comment>
<keyword evidence="3" id="KW-0812">Transmembrane</keyword>
<dbReference type="FunFam" id="2.40.10.10:FF:000002">
    <property type="entry name" value="Transmembrane protease serine"/>
    <property type="match status" value="1"/>
</dbReference>
<keyword evidence="1" id="KW-1015">Disulfide bond</keyword>
<dbReference type="PRINTS" id="PR00722">
    <property type="entry name" value="CHYMOTRYPSIN"/>
</dbReference>
<dbReference type="PROSITE" id="PS00134">
    <property type="entry name" value="TRYPSIN_HIS"/>
    <property type="match status" value="1"/>
</dbReference>
<keyword evidence="6" id="KW-1185">Reference proteome</keyword>
<dbReference type="InterPro" id="IPR001314">
    <property type="entry name" value="Peptidase_S1A"/>
</dbReference>
<dbReference type="GO" id="GO:0006508">
    <property type="term" value="P:proteolysis"/>
    <property type="evidence" value="ECO:0007669"/>
    <property type="project" value="InterPro"/>
</dbReference>
<accession>A0AA88PUM4</accession>
<reference evidence="5" key="1">
    <citation type="submission" date="2023-08" db="EMBL/GenBank/DDBJ databases">
        <title>Chromosome-level Genome Assembly of mud carp (Cirrhinus molitorella).</title>
        <authorList>
            <person name="Liu H."/>
        </authorList>
    </citation>
    <scope>NUCLEOTIDE SEQUENCE</scope>
    <source>
        <strain evidence="5">Prfri</strain>
        <tissue evidence="5">Muscle</tissue>
    </source>
</reference>
<keyword evidence="3" id="KW-0472">Membrane</keyword>
<dbReference type="InterPro" id="IPR043504">
    <property type="entry name" value="Peptidase_S1_PA_chymotrypsin"/>
</dbReference>
<evidence type="ECO:0000313" key="5">
    <source>
        <dbReference type="EMBL" id="KAK2892498.1"/>
    </source>
</evidence>
<gene>
    <name evidence="5" type="ORF">Q8A67_012486</name>
</gene>
<evidence type="ECO:0000256" key="2">
    <source>
        <dbReference type="ARBA" id="ARBA00024195"/>
    </source>
</evidence>
<dbReference type="PROSITE" id="PS50240">
    <property type="entry name" value="TRYPSIN_DOM"/>
    <property type="match status" value="1"/>
</dbReference>
<dbReference type="PANTHER" id="PTHR24271">
    <property type="entry name" value="KALLIKREIN-RELATED"/>
    <property type="match status" value="1"/>
</dbReference>
<feature type="domain" description="Peptidase S1" evidence="4">
    <location>
        <begin position="28"/>
        <end position="286"/>
    </location>
</feature>
<dbReference type="InterPro" id="IPR001254">
    <property type="entry name" value="Trypsin_dom"/>
</dbReference>
<dbReference type="Gene3D" id="2.40.10.10">
    <property type="entry name" value="Trypsin-like serine proteases"/>
    <property type="match status" value="2"/>
</dbReference>
<evidence type="ECO:0000256" key="1">
    <source>
        <dbReference type="ARBA" id="ARBA00023157"/>
    </source>
</evidence>
<dbReference type="Proteomes" id="UP001187343">
    <property type="component" value="Unassembled WGS sequence"/>
</dbReference>
<name>A0AA88PUM4_9TELE</name>
<evidence type="ECO:0000313" key="6">
    <source>
        <dbReference type="Proteomes" id="UP001187343"/>
    </source>
</evidence>
<organism evidence="5 6">
    <name type="scientific">Cirrhinus molitorella</name>
    <name type="common">mud carp</name>
    <dbReference type="NCBI Taxonomy" id="172907"/>
    <lineage>
        <taxon>Eukaryota</taxon>
        <taxon>Metazoa</taxon>
        <taxon>Chordata</taxon>
        <taxon>Craniata</taxon>
        <taxon>Vertebrata</taxon>
        <taxon>Euteleostomi</taxon>
        <taxon>Actinopterygii</taxon>
        <taxon>Neopterygii</taxon>
        <taxon>Teleostei</taxon>
        <taxon>Ostariophysi</taxon>
        <taxon>Cypriniformes</taxon>
        <taxon>Cyprinidae</taxon>
        <taxon>Labeoninae</taxon>
        <taxon>Labeonini</taxon>
        <taxon>Cirrhinus</taxon>
    </lineage>
</organism>
<comment type="caution">
    <text evidence="5">The sequence shown here is derived from an EMBL/GenBank/DDBJ whole genome shotgun (WGS) entry which is preliminary data.</text>
</comment>
<dbReference type="InterPro" id="IPR009003">
    <property type="entry name" value="Peptidase_S1_PA"/>
</dbReference>
<dbReference type="Pfam" id="PF00089">
    <property type="entry name" value="Trypsin"/>
    <property type="match status" value="1"/>
</dbReference>
<sequence length="336" mass="37679">MDVCRYLIVYYFLAFTFFKVSVCSEVSIIGGKEVKKRQPWMVSIQKDQSYVCGGILIQDQWVLTAAHCHQNPIRSVTVLIGSLSLSKGTQRVGILSYEYPKTFNVKTKEHDIMLIKLSKKVKAKPKKIPKKEQNIPPGTKCVVTGWGSTHSKVLKLSDKLQMLEVTVVDRDLCNRYYNSNPVITKDMLCAGSKQQNRGICWGDSGGPLECKKNIVGVVSGSDECGMAEETNAVRWMISLEGRVICECVQSSFLTALATLFAVYYVFNLQYQEEACCTLEFLQRRFAGINPERGSKTCRGKVVPKKTGKVVNKKSATVNPKVASLLKNLVDFEWDFI</sequence>
<feature type="transmembrane region" description="Helical" evidence="3">
    <location>
        <begin position="6"/>
        <end position="31"/>
    </location>
</feature>
<dbReference type="PANTHER" id="PTHR24271:SF96">
    <property type="entry name" value="GRANZYME A-RELATED"/>
    <property type="match status" value="1"/>
</dbReference>
<dbReference type="InterPro" id="IPR018114">
    <property type="entry name" value="TRYPSIN_HIS"/>
</dbReference>
<dbReference type="CDD" id="cd00190">
    <property type="entry name" value="Tryp_SPc"/>
    <property type="match status" value="1"/>
</dbReference>
<dbReference type="SUPFAM" id="SSF50494">
    <property type="entry name" value="Trypsin-like serine proteases"/>
    <property type="match status" value="1"/>
</dbReference>